<name>A0AAP0KC75_9MAGN</name>
<organism evidence="1 2">
    <name type="scientific">Stephania cephalantha</name>
    <dbReference type="NCBI Taxonomy" id="152367"/>
    <lineage>
        <taxon>Eukaryota</taxon>
        <taxon>Viridiplantae</taxon>
        <taxon>Streptophyta</taxon>
        <taxon>Embryophyta</taxon>
        <taxon>Tracheophyta</taxon>
        <taxon>Spermatophyta</taxon>
        <taxon>Magnoliopsida</taxon>
        <taxon>Ranunculales</taxon>
        <taxon>Menispermaceae</taxon>
        <taxon>Menispermoideae</taxon>
        <taxon>Cissampelideae</taxon>
        <taxon>Stephania</taxon>
    </lineage>
</organism>
<sequence length="69" mass="7791">MEAVELIRNSCTGHFQDFCVADIKSASDRIGRSLLGSAKIKLALIISLRKLSRMKRILGYEKIFPSQYC</sequence>
<dbReference type="AlphaFoldDB" id="A0AAP0KC75"/>
<dbReference type="Proteomes" id="UP001419268">
    <property type="component" value="Unassembled WGS sequence"/>
</dbReference>
<evidence type="ECO:0000313" key="1">
    <source>
        <dbReference type="EMBL" id="KAK9148532.1"/>
    </source>
</evidence>
<reference evidence="1 2" key="1">
    <citation type="submission" date="2024-01" db="EMBL/GenBank/DDBJ databases">
        <title>Genome assemblies of Stephania.</title>
        <authorList>
            <person name="Yang L."/>
        </authorList>
    </citation>
    <scope>NUCLEOTIDE SEQUENCE [LARGE SCALE GENOMIC DNA]</scope>
    <source>
        <strain evidence="1">JXDWG</strain>
        <tissue evidence="1">Leaf</tissue>
    </source>
</reference>
<protein>
    <submittedName>
        <fullName evidence="1">Uncharacterized protein</fullName>
    </submittedName>
</protein>
<evidence type="ECO:0000313" key="2">
    <source>
        <dbReference type="Proteomes" id="UP001419268"/>
    </source>
</evidence>
<keyword evidence="2" id="KW-1185">Reference proteome</keyword>
<accession>A0AAP0KC75</accession>
<gene>
    <name evidence="1" type="ORF">Scep_007289</name>
</gene>
<dbReference type="EMBL" id="JBBNAG010000003">
    <property type="protein sequence ID" value="KAK9148532.1"/>
    <property type="molecule type" value="Genomic_DNA"/>
</dbReference>
<proteinExistence type="predicted"/>
<comment type="caution">
    <text evidence="1">The sequence shown here is derived from an EMBL/GenBank/DDBJ whole genome shotgun (WGS) entry which is preliminary data.</text>
</comment>